<dbReference type="Gene3D" id="3.40.50.150">
    <property type="entry name" value="Vaccinia Virus protein VP39"/>
    <property type="match status" value="1"/>
</dbReference>
<evidence type="ECO:0000313" key="1">
    <source>
        <dbReference type="EMBL" id="WDD98416.1"/>
    </source>
</evidence>
<dbReference type="AlphaFoldDB" id="A0AAE9YPJ2"/>
<dbReference type="InterPro" id="IPR029063">
    <property type="entry name" value="SAM-dependent_MTases_sf"/>
</dbReference>
<dbReference type="SUPFAM" id="SSF53335">
    <property type="entry name" value="S-adenosyl-L-methionine-dependent methyltransferases"/>
    <property type="match status" value="1"/>
</dbReference>
<dbReference type="KEGG" id="tact:SG35_024635"/>
<gene>
    <name evidence="1" type="ORF">SG35_024635</name>
</gene>
<protein>
    <submittedName>
        <fullName evidence="1">Uncharacterized protein</fullName>
    </submittedName>
</protein>
<dbReference type="Proteomes" id="UP000032568">
    <property type="component" value="Chromosome"/>
</dbReference>
<accession>A0AAE9YPJ2</accession>
<reference evidence="1 2" key="1">
    <citation type="journal article" date="2015" name="Genome Announc.">
        <title>Draft Genome Sequences of Marine Isolates of Thalassomonas viridans and Thalassomonas actiniarum.</title>
        <authorList>
            <person name="Olonade I."/>
            <person name="van Zyl L.J."/>
            <person name="Trindade M."/>
        </authorList>
    </citation>
    <scope>NUCLEOTIDE SEQUENCE [LARGE SCALE GENOMIC DNA]</scope>
    <source>
        <strain evidence="1 2">A5K-106</strain>
    </source>
</reference>
<dbReference type="RefSeq" id="WP_044836072.1">
    <property type="nucleotide sequence ID" value="NZ_CP059735.1"/>
</dbReference>
<keyword evidence="2" id="KW-1185">Reference proteome</keyword>
<reference evidence="1 2" key="2">
    <citation type="journal article" date="2022" name="Mar. Drugs">
        <title>Bioassay-Guided Fractionation Leads to the Detection of Cholic Acid Generated by the Rare Thalassomonas sp.</title>
        <authorList>
            <person name="Pheiffer F."/>
            <person name="Schneider Y.K."/>
            <person name="Hansen E.H."/>
            <person name="Andersen J.H."/>
            <person name="Isaksson J."/>
            <person name="Busche T."/>
            <person name="R C."/>
            <person name="Kalinowski J."/>
            <person name="Zyl L.V."/>
            <person name="Trindade M."/>
        </authorList>
    </citation>
    <scope>NUCLEOTIDE SEQUENCE [LARGE SCALE GENOMIC DNA]</scope>
    <source>
        <strain evidence="1 2">A5K-106</strain>
    </source>
</reference>
<name>A0AAE9YPJ2_9GAMM</name>
<sequence length="251" mass="29717">MRLPIQFQQKKLLYFNQEREVIAVYENAYYRWITCSRVLQSLMLKSRPWQLTLPHHNALLLPLLFFRPKQVIELGLGGGNLSRFMKKIALAIDWLTIEYEQNVIDCFRRYFNPLSQENQIIHADINHWFKHHNSGEHSWIIYDIYQPPKVSTNPPDTLLQLLLKTLTPDSCFSINLPEPSAPELTLLLKQLKRRQSSHRLYYFTVARYRNVIIQLLPKSWQLNGTGYLAESYLPPKLIPPWLKCWQAGQEE</sequence>
<evidence type="ECO:0000313" key="2">
    <source>
        <dbReference type="Proteomes" id="UP000032568"/>
    </source>
</evidence>
<dbReference type="EMBL" id="CP059735">
    <property type="protein sequence ID" value="WDD98416.1"/>
    <property type="molecule type" value="Genomic_DNA"/>
</dbReference>
<organism evidence="1 2">
    <name type="scientific">Thalassomonas actiniarum</name>
    <dbReference type="NCBI Taxonomy" id="485447"/>
    <lineage>
        <taxon>Bacteria</taxon>
        <taxon>Pseudomonadati</taxon>
        <taxon>Pseudomonadota</taxon>
        <taxon>Gammaproteobacteria</taxon>
        <taxon>Alteromonadales</taxon>
        <taxon>Colwelliaceae</taxon>
        <taxon>Thalassomonas</taxon>
    </lineage>
</organism>
<proteinExistence type="predicted"/>